<organism evidence="3 4">
    <name type="scientific">Marinomonas vulgaris</name>
    <dbReference type="NCBI Taxonomy" id="2823372"/>
    <lineage>
        <taxon>Bacteria</taxon>
        <taxon>Pseudomonadati</taxon>
        <taxon>Pseudomonadota</taxon>
        <taxon>Gammaproteobacteria</taxon>
        <taxon>Oceanospirillales</taxon>
        <taxon>Oceanospirillaceae</taxon>
        <taxon>Marinomonas</taxon>
    </lineage>
</organism>
<feature type="transmembrane region" description="Helical" evidence="1">
    <location>
        <begin position="12"/>
        <end position="30"/>
    </location>
</feature>
<sequence>MQSAYNTQKRSAFLDVYRGSAVLLMMIFHFCWDLRDFDFLTFSIHDPFWVYFRKVILLLFLSAVGWSSYLAHISMKQKKAPFWRRDAKLFCSAAGISLVTYLAVPDQWIYFGILHFIFIASLITRPFAGWPIVSALIGASIVFLYQLTHWLHFPNAFAMITQYISLPSRTLDIVFPFPWLGVVLIGPIIGHLRWHQWSLPNNLLTSILAYMGRHALPFYLLHQLVLYSLVALSKIIATSLL</sequence>
<evidence type="ECO:0000313" key="3">
    <source>
        <dbReference type="EMBL" id="MBR7889011.1"/>
    </source>
</evidence>
<feature type="transmembrane region" description="Helical" evidence="1">
    <location>
        <begin position="135"/>
        <end position="153"/>
    </location>
</feature>
<accession>A0ABS5HBI4</accession>
<reference evidence="4" key="2">
    <citation type="submission" date="2023-07" db="EMBL/GenBank/DDBJ databases">
        <title>Marinomonas vulgaris A79, complete genome.</title>
        <authorList>
            <person name="Ying J.-J."/>
        </authorList>
    </citation>
    <scope>NUCLEOTIDE SEQUENCE [LARGE SCALE GENOMIC DNA]</scope>
    <source>
        <strain evidence="4">A79</strain>
    </source>
</reference>
<evidence type="ECO:0000313" key="4">
    <source>
        <dbReference type="Proteomes" id="UP000679722"/>
    </source>
</evidence>
<feature type="transmembrane region" description="Helical" evidence="1">
    <location>
        <begin position="173"/>
        <end position="194"/>
    </location>
</feature>
<gene>
    <name evidence="3" type="ORF">J9B83_08620</name>
</gene>
<proteinExistence type="predicted"/>
<protein>
    <submittedName>
        <fullName evidence="3">DUF1624 domain-containing protein</fullName>
    </submittedName>
</protein>
<dbReference type="EMBL" id="JAGSSV010000008">
    <property type="protein sequence ID" value="MBR7889011.1"/>
    <property type="molecule type" value="Genomic_DNA"/>
</dbReference>
<name>A0ABS5HBI4_9GAMM</name>
<keyword evidence="1" id="KW-0812">Transmembrane</keyword>
<dbReference type="Proteomes" id="UP000679722">
    <property type="component" value="Unassembled WGS sequence"/>
</dbReference>
<reference evidence="3 4" key="1">
    <citation type="submission" date="2021-04" db="EMBL/GenBank/DDBJ databases">
        <authorList>
            <person name="Sun C."/>
        </authorList>
    </citation>
    <scope>NUCLEOTIDE SEQUENCE [LARGE SCALE GENOMIC DNA]</scope>
    <source>
        <strain evidence="3 4">A79</strain>
    </source>
</reference>
<evidence type="ECO:0000256" key="1">
    <source>
        <dbReference type="SAM" id="Phobius"/>
    </source>
</evidence>
<comment type="caution">
    <text evidence="3">The sequence shown here is derived from an EMBL/GenBank/DDBJ whole genome shotgun (WGS) entry which is preliminary data.</text>
</comment>
<feature type="domain" description="Heparan-alpha-glucosaminide N-acetyltransferase catalytic" evidence="2">
    <location>
        <begin position="10"/>
        <end position="223"/>
    </location>
</feature>
<keyword evidence="1" id="KW-1133">Transmembrane helix</keyword>
<dbReference type="Pfam" id="PF07786">
    <property type="entry name" value="HGSNAT_cat"/>
    <property type="match status" value="1"/>
</dbReference>
<evidence type="ECO:0000259" key="2">
    <source>
        <dbReference type="Pfam" id="PF07786"/>
    </source>
</evidence>
<feature type="transmembrane region" description="Helical" evidence="1">
    <location>
        <begin position="50"/>
        <end position="75"/>
    </location>
</feature>
<keyword evidence="4" id="KW-1185">Reference proteome</keyword>
<feature type="transmembrane region" description="Helical" evidence="1">
    <location>
        <begin position="87"/>
        <end position="104"/>
    </location>
</feature>
<feature type="transmembrane region" description="Helical" evidence="1">
    <location>
        <begin position="215"/>
        <end position="237"/>
    </location>
</feature>
<keyword evidence="1" id="KW-0472">Membrane</keyword>
<dbReference type="InterPro" id="IPR012429">
    <property type="entry name" value="HGSNAT_cat"/>
</dbReference>